<name>A0ABS4SYW4_9MICC</name>
<gene>
    <name evidence="1" type="ORF">JOF45_000426</name>
</gene>
<dbReference type="InterPro" id="IPR006520">
    <property type="entry name" value="Dit_BPSPP_N"/>
</dbReference>
<proteinExistence type="predicted"/>
<dbReference type="RefSeq" id="WP_378579165.1">
    <property type="nucleotide sequence ID" value="NZ_JBHSTL010000017.1"/>
</dbReference>
<dbReference type="EMBL" id="JAGINX010000001">
    <property type="protein sequence ID" value="MBP2317407.1"/>
    <property type="molecule type" value="Genomic_DNA"/>
</dbReference>
<dbReference type="NCBIfam" id="TIGR01633">
    <property type="entry name" value="phi3626_gp14_N"/>
    <property type="match status" value="1"/>
</dbReference>
<keyword evidence="2" id="KW-1185">Reference proteome</keyword>
<dbReference type="Proteomes" id="UP001519331">
    <property type="component" value="Unassembled WGS sequence"/>
</dbReference>
<protein>
    <submittedName>
        <fullName evidence="1">Phage tail component-like protein</fullName>
    </submittedName>
</protein>
<comment type="caution">
    <text evidence="1">The sequence shown here is derived from an EMBL/GenBank/DDBJ whole genome shotgun (WGS) entry which is preliminary data.</text>
</comment>
<sequence>MTAGEGVAVRDIDIRFNGNSVNEVLEDEGFRFGVRNIEGEGLIARDPHTVDLPGDGSRWVDTRVGPRQITIEYQAQAGKSPGHDAMEEQARLEEVLQGVLFSDAPRPLRFSHQHGLFRGTLQALGKTQNHAHMHVGTMTFLCPDPFRYGDQETLEPDAEGVVNVLTNYYVEPVLTWETTEAVGSAWVAVDGRRLTIDTAVSAGQQIRVDARRMETRVGGVLNVEDVRGRYPRLRPGSVLTTNTGGTISVSYERRWL</sequence>
<evidence type="ECO:0000313" key="2">
    <source>
        <dbReference type="Proteomes" id="UP001519331"/>
    </source>
</evidence>
<evidence type="ECO:0000313" key="1">
    <source>
        <dbReference type="EMBL" id="MBP2317407.1"/>
    </source>
</evidence>
<reference evidence="1 2" key="1">
    <citation type="submission" date="2021-03" db="EMBL/GenBank/DDBJ databases">
        <title>Sequencing the genomes of 1000 actinobacteria strains.</title>
        <authorList>
            <person name="Klenk H.-P."/>
        </authorList>
    </citation>
    <scope>NUCLEOTIDE SEQUENCE [LARGE SCALE GENOMIC DNA]</scope>
    <source>
        <strain evidence="1 2">DSM 12544</strain>
    </source>
</reference>
<dbReference type="Gene3D" id="2.40.30.200">
    <property type="match status" value="1"/>
</dbReference>
<accession>A0ABS4SYW4</accession>
<organism evidence="1 2">
    <name type="scientific">Nesterenkonia lacusekhoensis</name>
    <dbReference type="NCBI Taxonomy" id="150832"/>
    <lineage>
        <taxon>Bacteria</taxon>
        <taxon>Bacillati</taxon>
        <taxon>Actinomycetota</taxon>
        <taxon>Actinomycetes</taxon>
        <taxon>Micrococcales</taxon>
        <taxon>Micrococcaceae</taxon>
        <taxon>Nesterenkonia</taxon>
    </lineage>
</organism>